<evidence type="ECO:0000256" key="5">
    <source>
        <dbReference type="ARBA" id="ARBA00022777"/>
    </source>
</evidence>
<comment type="caution">
    <text evidence="10">The sequence shown here is derived from an EMBL/GenBank/DDBJ whole genome shotgun (WGS) entry which is preliminary data.</text>
</comment>
<keyword evidence="5 10" id="KW-0418">Kinase</keyword>
<evidence type="ECO:0000256" key="6">
    <source>
        <dbReference type="ARBA" id="ARBA00022840"/>
    </source>
</evidence>
<protein>
    <submittedName>
        <fullName evidence="10">Protein serine/threonine kinase</fullName>
    </submittedName>
</protein>
<dbReference type="EMBL" id="JBBJCI010000248">
    <property type="protein sequence ID" value="KAK7237621.1"/>
    <property type="molecule type" value="Genomic_DNA"/>
</dbReference>
<dbReference type="PANTHER" id="PTHR24351">
    <property type="entry name" value="RIBOSOMAL PROTEIN S6 KINASE"/>
    <property type="match status" value="1"/>
</dbReference>
<dbReference type="Gene3D" id="1.10.510.10">
    <property type="entry name" value="Transferase(Phosphotransferase) domain 1"/>
    <property type="match status" value="1"/>
</dbReference>
<dbReference type="InterPro" id="IPR008271">
    <property type="entry name" value="Ser/Thr_kinase_AS"/>
</dbReference>
<evidence type="ECO:0000256" key="4">
    <source>
        <dbReference type="ARBA" id="ARBA00022741"/>
    </source>
</evidence>
<evidence type="ECO:0000256" key="2">
    <source>
        <dbReference type="ARBA" id="ARBA00022553"/>
    </source>
</evidence>
<evidence type="ECO:0000313" key="11">
    <source>
        <dbReference type="Proteomes" id="UP001363151"/>
    </source>
</evidence>
<dbReference type="PROSITE" id="PS50011">
    <property type="entry name" value="PROTEIN_KINASE_DOM"/>
    <property type="match status" value="1"/>
</dbReference>
<evidence type="ECO:0000256" key="1">
    <source>
        <dbReference type="ARBA" id="ARBA00022527"/>
    </source>
</evidence>
<proteinExistence type="predicted"/>
<dbReference type="SMART" id="SM00220">
    <property type="entry name" value="S_TKc"/>
    <property type="match status" value="1"/>
</dbReference>
<dbReference type="CDD" id="cd05123">
    <property type="entry name" value="STKc_AGC"/>
    <property type="match status" value="1"/>
</dbReference>
<evidence type="ECO:0000313" key="10">
    <source>
        <dbReference type="EMBL" id="KAK7237621.1"/>
    </source>
</evidence>
<keyword evidence="2" id="KW-0597">Phosphoprotein</keyword>
<dbReference type="InterPro" id="IPR045270">
    <property type="entry name" value="STKc_AGC"/>
</dbReference>
<dbReference type="Pfam" id="PF00069">
    <property type="entry name" value="Pkinase"/>
    <property type="match status" value="1"/>
</dbReference>
<reference evidence="10 11" key="1">
    <citation type="submission" date="2024-03" db="EMBL/GenBank/DDBJ databases">
        <title>Aureococcus anophagefferens CCMP1851 and Kratosvirus quantuckense: Draft genome of a second virus-susceptible host strain in the model system.</title>
        <authorList>
            <person name="Chase E."/>
            <person name="Truchon A.R."/>
            <person name="Schepens W."/>
            <person name="Wilhelm S.W."/>
        </authorList>
    </citation>
    <scope>NUCLEOTIDE SEQUENCE [LARGE SCALE GENOMIC DNA]</scope>
    <source>
        <strain evidence="10 11">CCMP1851</strain>
    </source>
</reference>
<dbReference type="Proteomes" id="UP001363151">
    <property type="component" value="Unassembled WGS sequence"/>
</dbReference>
<sequence>MQTFVELRGRAAAIVCRRVGRALSTTLFCQRQEEEGNGAAFTSPYCICQSEEEQRAFRRDAPVSPGANGIDDLVRNFDEKRQMSFFNSVCGSPPAGAASADDGGLCGTFQSVGFGPSPGRTEEHGDEAFEIDGNDPGKPWCGYVTAQEQHDAAAPATPVRTIPLPADRSEEPADKPEGLESPPVVAPDDAPAPAAGRVRFSEAVAEASAGQQFFSSDTLATEAPDDDEFVVEDEEERRSSFSVFCPVLRLPLSPRSLRKKKAKEPEPRRLTLDDFEVLKNIGEGAFSQVLLVRKVEEPDAGRVFAMKTISKLADNKSYFERCIRAERVALGMMESPFVVTLRYAFQTPAGLYSLTDYWEGGSLESHLPEGGMDEDRARFHAAELLLALKHVHDHKIVHRDLKLTNILLDGAGHVALTDFGLCAPNVPLEAQPLHSFCGSVEYMAPEILKGHRYGHAVDWWAFGVLLYELVHGVTPFTGHKARVIMESILKGPPEIAPGDSEEFAHSLSQLLEKKPEERAGFGTKGGKDVMNLPFFYKVDWAAMRAMAAPVPYVPQHAEKPRPSLAAMPQDSFSALAHEFAENKNSAPADRKRLKRFSFAGKPIPASP</sequence>
<keyword evidence="11" id="KW-1185">Reference proteome</keyword>
<keyword evidence="1" id="KW-0723">Serine/threonine-protein kinase</keyword>
<dbReference type="PROSITE" id="PS00107">
    <property type="entry name" value="PROTEIN_KINASE_ATP"/>
    <property type="match status" value="1"/>
</dbReference>
<evidence type="ECO:0000259" key="9">
    <source>
        <dbReference type="PROSITE" id="PS50011"/>
    </source>
</evidence>
<keyword evidence="6 7" id="KW-0067">ATP-binding</keyword>
<dbReference type="InterPro" id="IPR011009">
    <property type="entry name" value="Kinase-like_dom_sf"/>
</dbReference>
<dbReference type="GO" id="GO:0016301">
    <property type="term" value="F:kinase activity"/>
    <property type="evidence" value="ECO:0007669"/>
    <property type="project" value="UniProtKB-KW"/>
</dbReference>
<organism evidence="10 11">
    <name type="scientific">Aureococcus anophagefferens</name>
    <name type="common">Harmful bloom alga</name>
    <dbReference type="NCBI Taxonomy" id="44056"/>
    <lineage>
        <taxon>Eukaryota</taxon>
        <taxon>Sar</taxon>
        <taxon>Stramenopiles</taxon>
        <taxon>Ochrophyta</taxon>
        <taxon>Pelagophyceae</taxon>
        <taxon>Pelagomonadales</taxon>
        <taxon>Pelagomonadaceae</taxon>
        <taxon>Aureococcus</taxon>
    </lineage>
</organism>
<dbReference type="InterPro" id="IPR000719">
    <property type="entry name" value="Prot_kinase_dom"/>
</dbReference>
<feature type="region of interest" description="Disordered" evidence="8">
    <location>
        <begin position="148"/>
        <end position="186"/>
    </location>
</feature>
<gene>
    <name evidence="10" type="ORF">SO694_00098011</name>
</gene>
<feature type="binding site" evidence="7">
    <location>
        <position position="307"/>
    </location>
    <ligand>
        <name>ATP</name>
        <dbReference type="ChEBI" id="CHEBI:30616"/>
    </ligand>
</feature>
<dbReference type="InterPro" id="IPR017441">
    <property type="entry name" value="Protein_kinase_ATP_BS"/>
</dbReference>
<evidence type="ECO:0000256" key="8">
    <source>
        <dbReference type="SAM" id="MobiDB-lite"/>
    </source>
</evidence>
<feature type="region of interest" description="Disordered" evidence="8">
    <location>
        <begin position="583"/>
        <end position="607"/>
    </location>
</feature>
<dbReference type="SUPFAM" id="SSF56112">
    <property type="entry name" value="Protein kinase-like (PK-like)"/>
    <property type="match status" value="1"/>
</dbReference>
<accession>A0ABR1FSP4</accession>
<feature type="domain" description="Protein kinase" evidence="9">
    <location>
        <begin position="275"/>
        <end position="535"/>
    </location>
</feature>
<keyword evidence="3" id="KW-0808">Transferase</keyword>
<dbReference type="PROSITE" id="PS00108">
    <property type="entry name" value="PROTEIN_KINASE_ST"/>
    <property type="match status" value="1"/>
</dbReference>
<name>A0ABR1FSP4_AURAN</name>
<feature type="compositionally biased region" description="Basic and acidic residues" evidence="8">
    <location>
        <begin position="167"/>
        <end position="178"/>
    </location>
</feature>
<evidence type="ECO:0000256" key="7">
    <source>
        <dbReference type="PROSITE-ProRule" id="PRU10141"/>
    </source>
</evidence>
<dbReference type="Gene3D" id="3.30.200.20">
    <property type="entry name" value="Phosphorylase Kinase, domain 1"/>
    <property type="match status" value="1"/>
</dbReference>
<keyword evidence="4 7" id="KW-0547">Nucleotide-binding</keyword>
<evidence type="ECO:0000256" key="3">
    <source>
        <dbReference type="ARBA" id="ARBA00022679"/>
    </source>
</evidence>